<gene>
    <name evidence="1" type="ORF">T4D_16426</name>
</gene>
<protein>
    <submittedName>
        <fullName evidence="1">Uncharacterized protein</fullName>
    </submittedName>
</protein>
<dbReference type="Proteomes" id="UP000054995">
    <property type="component" value="Unassembled WGS sequence"/>
</dbReference>
<proteinExistence type="predicted"/>
<comment type="caution">
    <text evidence="1">The sequence shown here is derived from an EMBL/GenBank/DDBJ whole genome shotgun (WGS) entry which is preliminary data.</text>
</comment>
<dbReference type="EMBL" id="JYDT01000018">
    <property type="protein sequence ID" value="KRY90776.1"/>
    <property type="molecule type" value="Genomic_DNA"/>
</dbReference>
<keyword evidence="2" id="KW-1185">Reference proteome</keyword>
<dbReference type="AlphaFoldDB" id="A0A0V1FXJ6"/>
<evidence type="ECO:0000313" key="2">
    <source>
        <dbReference type="Proteomes" id="UP000054995"/>
    </source>
</evidence>
<sequence>MGLVAQREPARSVNRTSWLPRALGADLASVGLLLTLRSFVLLTLHDNCPSVASALPGGAKTCRCSPFGYQIASIMILDKDLLYLCPDHSLCTLIQESATLTRSAPFHPEHTFFQTMCTQHANSVNSVSILQQSFKFMFLSYYTRWSASASKGTILCKSSFLYHFFKTLNNGLIPWLNQRRCIKWKKHNLEQAIFRITGVPLYGKLSGGERFFIELKTTY</sequence>
<reference evidence="1 2" key="1">
    <citation type="submission" date="2015-01" db="EMBL/GenBank/DDBJ databases">
        <title>Evolution of Trichinella species and genotypes.</title>
        <authorList>
            <person name="Korhonen P.K."/>
            <person name="Edoardo P."/>
            <person name="Giuseppe L.R."/>
            <person name="Gasser R.B."/>
        </authorList>
    </citation>
    <scope>NUCLEOTIDE SEQUENCE [LARGE SCALE GENOMIC DNA]</scope>
    <source>
        <strain evidence="1">ISS470</strain>
    </source>
</reference>
<organism evidence="1 2">
    <name type="scientific">Trichinella pseudospiralis</name>
    <name type="common">Parasitic roundworm</name>
    <dbReference type="NCBI Taxonomy" id="6337"/>
    <lineage>
        <taxon>Eukaryota</taxon>
        <taxon>Metazoa</taxon>
        <taxon>Ecdysozoa</taxon>
        <taxon>Nematoda</taxon>
        <taxon>Enoplea</taxon>
        <taxon>Dorylaimia</taxon>
        <taxon>Trichinellida</taxon>
        <taxon>Trichinellidae</taxon>
        <taxon>Trichinella</taxon>
    </lineage>
</organism>
<evidence type="ECO:0000313" key="1">
    <source>
        <dbReference type="EMBL" id="KRY90776.1"/>
    </source>
</evidence>
<name>A0A0V1FXJ6_TRIPS</name>
<accession>A0A0V1FXJ6</accession>